<keyword evidence="2" id="KW-1185">Reference proteome</keyword>
<proteinExistence type="predicted"/>
<gene>
    <name evidence="1" type="ORF">SAMN06265222_11689</name>
</gene>
<evidence type="ECO:0000313" key="2">
    <source>
        <dbReference type="Proteomes" id="UP001158067"/>
    </source>
</evidence>
<comment type="caution">
    <text evidence="1">The sequence shown here is derived from an EMBL/GenBank/DDBJ whole genome shotgun (WGS) entry which is preliminary data.</text>
</comment>
<dbReference type="Proteomes" id="UP001158067">
    <property type="component" value="Unassembled WGS sequence"/>
</dbReference>
<accession>A0ABY1QJK4</accession>
<sequence>MCESSAGCVGTAQLRLNQLHPNETPKSNEGFVLTLEKTSEIFGGGLSVVLATQSSCPGYCFARTRRLSAWELHFVQLQAF</sequence>
<reference evidence="1 2" key="1">
    <citation type="submission" date="2017-05" db="EMBL/GenBank/DDBJ databases">
        <authorList>
            <person name="Varghese N."/>
            <person name="Submissions S."/>
        </authorList>
    </citation>
    <scope>NUCLEOTIDE SEQUENCE [LARGE SCALE GENOMIC DNA]</scope>
    <source>
        <strain evidence="1 2">DSM 25457</strain>
    </source>
</reference>
<dbReference type="EMBL" id="FXUG01000016">
    <property type="protein sequence ID" value="SMP73310.1"/>
    <property type="molecule type" value="Genomic_DNA"/>
</dbReference>
<protein>
    <submittedName>
        <fullName evidence="1">Uncharacterized protein</fullName>
    </submittedName>
</protein>
<name>A0ABY1QJK4_9BACT</name>
<evidence type="ECO:0000313" key="1">
    <source>
        <dbReference type="EMBL" id="SMP73310.1"/>
    </source>
</evidence>
<organism evidence="1 2">
    <name type="scientific">Neorhodopirellula lusitana</name>
    <dbReference type="NCBI Taxonomy" id="445327"/>
    <lineage>
        <taxon>Bacteria</taxon>
        <taxon>Pseudomonadati</taxon>
        <taxon>Planctomycetota</taxon>
        <taxon>Planctomycetia</taxon>
        <taxon>Pirellulales</taxon>
        <taxon>Pirellulaceae</taxon>
        <taxon>Neorhodopirellula</taxon>
    </lineage>
</organism>